<reference evidence="2" key="1">
    <citation type="journal article" date="2020" name="Stud. Mycol.">
        <title>101 Dothideomycetes genomes: a test case for predicting lifestyles and emergence of pathogens.</title>
        <authorList>
            <person name="Haridas S."/>
            <person name="Albert R."/>
            <person name="Binder M."/>
            <person name="Bloem J."/>
            <person name="Labutti K."/>
            <person name="Salamov A."/>
            <person name="Andreopoulos B."/>
            <person name="Baker S."/>
            <person name="Barry K."/>
            <person name="Bills G."/>
            <person name="Bluhm B."/>
            <person name="Cannon C."/>
            <person name="Castanera R."/>
            <person name="Culley D."/>
            <person name="Daum C."/>
            <person name="Ezra D."/>
            <person name="Gonzalez J."/>
            <person name="Henrissat B."/>
            <person name="Kuo A."/>
            <person name="Liang C."/>
            <person name="Lipzen A."/>
            <person name="Lutzoni F."/>
            <person name="Magnuson J."/>
            <person name="Mondo S."/>
            <person name="Nolan M."/>
            <person name="Ohm R."/>
            <person name="Pangilinan J."/>
            <person name="Park H.-J."/>
            <person name="Ramirez L."/>
            <person name="Alfaro M."/>
            <person name="Sun H."/>
            <person name="Tritt A."/>
            <person name="Yoshinaga Y."/>
            <person name="Zwiers L.-H."/>
            <person name="Turgeon B."/>
            <person name="Goodwin S."/>
            <person name="Spatafora J."/>
            <person name="Crous P."/>
            <person name="Grigoriev I."/>
        </authorList>
    </citation>
    <scope>NUCLEOTIDE SEQUENCE</scope>
    <source>
        <strain evidence="2">CBS 279.74</strain>
    </source>
</reference>
<dbReference type="Proteomes" id="UP000799428">
    <property type="component" value="Unassembled WGS sequence"/>
</dbReference>
<evidence type="ECO:0000313" key="2">
    <source>
        <dbReference type="EMBL" id="KAF2706766.1"/>
    </source>
</evidence>
<dbReference type="EMBL" id="MU005775">
    <property type="protein sequence ID" value="KAF2706766.1"/>
    <property type="molecule type" value="Genomic_DNA"/>
</dbReference>
<feature type="transmembrane region" description="Helical" evidence="1">
    <location>
        <begin position="56"/>
        <end position="79"/>
    </location>
</feature>
<evidence type="ECO:0000313" key="3">
    <source>
        <dbReference type="Proteomes" id="UP000799428"/>
    </source>
</evidence>
<gene>
    <name evidence="2" type="ORF">K504DRAFT_66186</name>
</gene>
<proteinExistence type="predicted"/>
<sequence>MLPSVCYSGSGTRSGGCSLDDYRVNLRFRSTLHSSKPEFSPCPAELLSLPLVVLRFTATIFIALIPPCCFSVVHVISAWSRRAQDIREMFEFILCL</sequence>
<keyword evidence="1" id="KW-0812">Transmembrane</keyword>
<organism evidence="2 3">
    <name type="scientific">Pleomassaria siparia CBS 279.74</name>
    <dbReference type="NCBI Taxonomy" id="1314801"/>
    <lineage>
        <taxon>Eukaryota</taxon>
        <taxon>Fungi</taxon>
        <taxon>Dikarya</taxon>
        <taxon>Ascomycota</taxon>
        <taxon>Pezizomycotina</taxon>
        <taxon>Dothideomycetes</taxon>
        <taxon>Pleosporomycetidae</taxon>
        <taxon>Pleosporales</taxon>
        <taxon>Pleomassariaceae</taxon>
        <taxon>Pleomassaria</taxon>
    </lineage>
</organism>
<accession>A0A6G1K1M0</accession>
<keyword evidence="1" id="KW-0472">Membrane</keyword>
<dbReference type="AlphaFoldDB" id="A0A6G1K1M0"/>
<name>A0A6G1K1M0_9PLEO</name>
<evidence type="ECO:0000256" key="1">
    <source>
        <dbReference type="SAM" id="Phobius"/>
    </source>
</evidence>
<keyword evidence="1" id="KW-1133">Transmembrane helix</keyword>
<keyword evidence="3" id="KW-1185">Reference proteome</keyword>
<protein>
    <submittedName>
        <fullName evidence="2">Uncharacterized protein</fullName>
    </submittedName>
</protein>